<reference evidence="5" key="1">
    <citation type="submission" date="2020-02" db="EMBL/GenBank/DDBJ databases">
        <authorList>
            <person name="Meier V. D."/>
        </authorList>
    </citation>
    <scope>NUCLEOTIDE SEQUENCE</scope>
    <source>
        <strain evidence="5">AVDCRST_MAG67</strain>
    </source>
</reference>
<organism evidence="5">
    <name type="scientific">uncultured Solirubrobacteraceae bacterium</name>
    <dbReference type="NCBI Taxonomy" id="1162706"/>
    <lineage>
        <taxon>Bacteria</taxon>
        <taxon>Bacillati</taxon>
        <taxon>Actinomycetota</taxon>
        <taxon>Thermoleophilia</taxon>
        <taxon>Solirubrobacterales</taxon>
        <taxon>Solirubrobacteraceae</taxon>
        <taxon>environmental samples</taxon>
    </lineage>
</organism>
<proteinExistence type="predicted"/>
<keyword evidence="3" id="KW-0804">Transcription</keyword>
<dbReference type="InterPro" id="IPR020449">
    <property type="entry name" value="Tscrpt_reg_AraC-type_HTH"/>
</dbReference>
<dbReference type="GO" id="GO:0043565">
    <property type="term" value="F:sequence-specific DNA binding"/>
    <property type="evidence" value="ECO:0007669"/>
    <property type="project" value="InterPro"/>
</dbReference>
<accession>A0A6J4RHG4</accession>
<evidence type="ECO:0000259" key="4">
    <source>
        <dbReference type="PROSITE" id="PS01124"/>
    </source>
</evidence>
<feature type="domain" description="HTH araC/xylS-type" evidence="4">
    <location>
        <begin position="127"/>
        <end position="227"/>
    </location>
</feature>
<evidence type="ECO:0000256" key="2">
    <source>
        <dbReference type="ARBA" id="ARBA00023125"/>
    </source>
</evidence>
<sequence length="236" mass="25162">MGNGRSVALLDGCPMLISATDGGWRAPEGMHTIAVNVPRAALPLAEATIDRIVEQPVPARAVIFDSLVAPTLLGSVGQARRCCALRRRSRAQSERSRGDVAVGGGIAAAHLGGGPADGVEFAPARRLRAQRFIAANLGDQHLSPDVVARAMSISRRALYASFADGEGVAAAIRTARLRRAHTLLADPTQRHRKIADIAAEVGIASPAHFSRLFRAEYGQTPRAVRREVVTRRRKSC</sequence>
<dbReference type="PROSITE" id="PS00041">
    <property type="entry name" value="HTH_ARAC_FAMILY_1"/>
    <property type="match status" value="1"/>
</dbReference>
<dbReference type="PANTHER" id="PTHR46796">
    <property type="entry name" value="HTH-TYPE TRANSCRIPTIONAL ACTIVATOR RHAS-RELATED"/>
    <property type="match status" value="1"/>
</dbReference>
<dbReference type="AlphaFoldDB" id="A0A6J4RHG4"/>
<dbReference type="Gene3D" id="1.10.10.60">
    <property type="entry name" value="Homeodomain-like"/>
    <property type="match status" value="1"/>
</dbReference>
<dbReference type="InterPro" id="IPR018062">
    <property type="entry name" value="HTH_AraC-typ_CS"/>
</dbReference>
<keyword evidence="2" id="KW-0238">DNA-binding</keyword>
<evidence type="ECO:0000313" key="5">
    <source>
        <dbReference type="EMBL" id="CAA9469765.1"/>
    </source>
</evidence>
<dbReference type="EMBL" id="CADCVQ010000001">
    <property type="protein sequence ID" value="CAA9469765.1"/>
    <property type="molecule type" value="Genomic_DNA"/>
</dbReference>
<dbReference type="SMART" id="SM00342">
    <property type="entry name" value="HTH_ARAC"/>
    <property type="match status" value="1"/>
</dbReference>
<dbReference type="GO" id="GO:0003700">
    <property type="term" value="F:DNA-binding transcription factor activity"/>
    <property type="evidence" value="ECO:0007669"/>
    <property type="project" value="InterPro"/>
</dbReference>
<dbReference type="InterPro" id="IPR018060">
    <property type="entry name" value="HTH_AraC"/>
</dbReference>
<keyword evidence="1" id="KW-0805">Transcription regulation</keyword>
<gene>
    <name evidence="5" type="ORF">AVDCRST_MAG67-99</name>
</gene>
<dbReference type="PRINTS" id="PR00032">
    <property type="entry name" value="HTHARAC"/>
</dbReference>
<name>A0A6J4RHG4_9ACTN</name>
<dbReference type="InterPro" id="IPR009057">
    <property type="entry name" value="Homeodomain-like_sf"/>
</dbReference>
<dbReference type="InterPro" id="IPR050204">
    <property type="entry name" value="AraC_XylS_family_regulators"/>
</dbReference>
<dbReference type="PANTHER" id="PTHR46796:SF6">
    <property type="entry name" value="ARAC SUBFAMILY"/>
    <property type="match status" value="1"/>
</dbReference>
<protein>
    <recommendedName>
        <fullName evidence="4">HTH araC/xylS-type domain-containing protein</fullName>
    </recommendedName>
</protein>
<dbReference type="Pfam" id="PF12833">
    <property type="entry name" value="HTH_18"/>
    <property type="match status" value="1"/>
</dbReference>
<evidence type="ECO:0000256" key="3">
    <source>
        <dbReference type="ARBA" id="ARBA00023163"/>
    </source>
</evidence>
<evidence type="ECO:0000256" key="1">
    <source>
        <dbReference type="ARBA" id="ARBA00023015"/>
    </source>
</evidence>
<dbReference type="SUPFAM" id="SSF46689">
    <property type="entry name" value="Homeodomain-like"/>
    <property type="match status" value="1"/>
</dbReference>
<dbReference type="PROSITE" id="PS01124">
    <property type="entry name" value="HTH_ARAC_FAMILY_2"/>
    <property type="match status" value="1"/>
</dbReference>